<accession>A0A0F0CLR0</accession>
<dbReference type="GO" id="GO:0005524">
    <property type="term" value="F:ATP binding"/>
    <property type="evidence" value="ECO:0007669"/>
    <property type="project" value="UniProtKB-UniRule"/>
</dbReference>
<dbReference type="SUPFAM" id="SSF48163">
    <property type="entry name" value="An anticodon-binding domain of class I aminoacyl-tRNA synthetases"/>
    <property type="match status" value="1"/>
</dbReference>
<keyword evidence="4 7" id="KW-0067">ATP-binding</keyword>
<dbReference type="Pfam" id="PF00749">
    <property type="entry name" value="tRNA-synt_1c"/>
    <property type="match status" value="2"/>
</dbReference>
<dbReference type="InterPro" id="IPR049940">
    <property type="entry name" value="GluQ/Sye"/>
</dbReference>
<evidence type="ECO:0000313" key="10">
    <source>
        <dbReference type="EMBL" id="KJJ84258.1"/>
    </source>
</evidence>
<comment type="subcellular location">
    <subcellularLocation>
        <location evidence="7">Cytoplasm</location>
    </subcellularLocation>
</comment>
<dbReference type="InterPro" id="IPR045462">
    <property type="entry name" value="aa-tRNA-synth_I_cd-bd"/>
</dbReference>
<dbReference type="InterPro" id="IPR033910">
    <property type="entry name" value="GluRS_core"/>
</dbReference>
<dbReference type="PANTHER" id="PTHR43311:SF2">
    <property type="entry name" value="GLUTAMATE--TRNA LIGASE, MITOCHONDRIAL-RELATED"/>
    <property type="match status" value="1"/>
</dbReference>
<feature type="short sequence motif" description="'HIGH' region" evidence="7">
    <location>
        <begin position="8"/>
        <end position="18"/>
    </location>
</feature>
<keyword evidence="2 7" id="KW-0436">Ligase</keyword>
<evidence type="ECO:0000313" key="11">
    <source>
        <dbReference type="Proteomes" id="UP000033428"/>
    </source>
</evidence>
<dbReference type="HAMAP" id="MF_00022">
    <property type="entry name" value="Glu_tRNA_synth_type1"/>
    <property type="match status" value="1"/>
</dbReference>
<dbReference type="SUPFAM" id="SSF52374">
    <property type="entry name" value="Nucleotidylyl transferase"/>
    <property type="match status" value="1"/>
</dbReference>
<feature type="short sequence motif" description="'KMSKS' region" evidence="7">
    <location>
        <begin position="198"/>
        <end position="202"/>
    </location>
</feature>
<reference evidence="10" key="1">
    <citation type="submission" date="2015-02" db="EMBL/GenBank/DDBJ databases">
        <title>Single-cell genomics of uncultivated deep-branching MTB reveals a conserved set of magnetosome genes.</title>
        <authorList>
            <person name="Kolinko S."/>
            <person name="Richter M."/>
            <person name="Glockner F.O."/>
            <person name="Brachmann A."/>
            <person name="Schuler D."/>
        </authorList>
    </citation>
    <scope>NUCLEOTIDE SEQUENCE [LARGE SCALE GENOMIC DNA]</scope>
    <source>
        <strain evidence="10">SKK-01</strain>
    </source>
</reference>
<evidence type="ECO:0000259" key="8">
    <source>
        <dbReference type="Pfam" id="PF00749"/>
    </source>
</evidence>
<comment type="function">
    <text evidence="7">Catalyzes the attachment of glutamate to tRNA(Glu) in a two-step reaction: glutamate is first activated by ATP to form Glu-AMP and then transferred to the acceptor end of tRNA(Glu).</text>
</comment>
<dbReference type="GO" id="GO:0006424">
    <property type="term" value="P:glutamyl-tRNA aminoacylation"/>
    <property type="evidence" value="ECO:0007669"/>
    <property type="project" value="UniProtKB-UniRule"/>
</dbReference>
<evidence type="ECO:0000259" key="9">
    <source>
        <dbReference type="Pfam" id="PF19269"/>
    </source>
</evidence>
<dbReference type="Pfam" id="PF19269">
    <property type="entry name" value="Anticodon_2"/>
    <property type="match status" value="1"/>
</dbReference>
<dbReference type="EMBL" id="JYNY01000377">
    <property type="protein sequence ID" value="KJJ84258.1"/>
    <property type="molecule type" value="Genomic_DNA"/>
</dbReference>
<gene>
    <name evidence="7" type="primary">gltX</name>
    <name evidence="10" type="ORF">OMAG_001875</name>
</gene>
<evidence type="ECO:0000256" key="3">
    <source>
        <dbReference type="ARBA" id="ARBA00022741"/>
    </source>
</evidence>
<dbReference type="AlphaFoldDB" id="A0A0F0CLR0"/>
<dbReference type="PRINTS" id="PR00987">
    <property type="entry name" value="TRNASYNTHGLU"/>
</dbReference>
<comment type="caution">
    <text evidence="7">Lacks conserved residue(s) required for the propagation of feature annotation.</text>
</comment>
<proteinExistence type="inferred from homology"/>
<protein>
    <recommendedName>
        <fullName evidence="7">Glutamate--tRNA ligase</fullName>
        <ecNumber evidence="7">6.1.1.17</ecNumber>
    </recommendedName>
    <alternativeName>
        <fullName evidence="7">Glutamyl-tRNA synthetase</fullName>
        <shortName evidence="7">GluRS</shortName>
    </alternativeName>
</protein>
<keyword evidence="7" id="KW-0963">Cytoplasm</keyword>
<dbReference type="GO" id="GO:0000049">
    <property type="term" value="F:tRNA binding"/>
    <property type="evidence" value="ECO:0007669"/>
    <property type="project" value="InterPro"/>
</dbReference>
<feature type="binding site" evidence="7">
    <location>
        <position position="201"/>
    </location>
    <ligand>
        <name>ATP</name>
        <dbReference type="ChEBI" id="CHEBI:30616"/>
    </ligand>
</feature>
<dbReference type="GO" id="GO:0005829">
    <property type="term" value="C:cytosol"/>
    <property type="evidence" value="ECO:0007669"/>
    <property type="project" value="TreeGrafter"/>
</dbReference>
<evidence type="ECO:0000256" key="1">
    <source>
        <dbReference type="ARBA" id="ARBA00007894"/>
    </source>
</evidence>
<evidence type="ECO:0000256" key="6">
    <source>
        <dbReference type="ARBA" id="ARBA00023146"/>
    </source>
</evidence>
<comment type="subunit">
    <text evidence="7">Monomer.</text>
</comment>
<comment type="catalytic activity">
    <reaction evidence="7">
        <text>tRNA(Glu) + L-glutamate + ATP = L-glutamyl-tRNA(Glu) + AMP + diphosphate</text>
        <dbReference type="Rhea" id="RHEA:23540"/>
        <dbReference type="Rhea" id="RHEA-COMP:9663"/>
        <dbReference type="Rhea" id="RHEA-COMP:9680"/>
        <dbReference type="ChEBI" id="CHEBI:29985"/>
        <dbReference type="ChEBI" id="CHEBI:30616"/>
        <dbReference type="ChEBI" id="CHEBI:33019"/>
        <dbReference type="ChEBI" id="CHEBI:78442"/>
        <dbReference type="ChEBI" id="CHEBI:78520"/>
        <dbReference type="ChEBI" id="CHEBI:456215"/>
        <dbReference type="EC" id="6.1.1.17"/>
    </reaction>
</comment>
<dbReference type="InterPro" id="IPR020751">
    <property type="entry name" value="aa-tRNA-synth_I_codon-bd_sub2"/>
</dbReference>
<dbReference type="InterPro" id="IPR000924">
    <property type="entry name" value="Glu/Gln-tRNA-synth"/>
</dbReference>
<name>A0A0F0CLR0_9BACT</name>
<keyword evidence="6 7" id="KW-0030">Aminoacyl-tRNA synthetase</keyword>
<feature type="domain" description="Aminoacyl-tRNA synthetase class I anticodon-binding" evidence="9">
    <location>
        <begin position="297"/>
        <end position="423"/>
    </location>
</feature>
<dbReference type="PATRIC" id="fig|1609969.3.peg.2003"/>
<dbReference type="InterPro" id="IPR004527">
    <property type="entry name" value="Glu-tRNA-ligase_bac/mito"/>
</dbReference>
<dbReference type="InterPro" id="IPR020058">
    <property type="entry name" value="Glu/Gln-tRNA-synth_Ib_cat-dom"/>
</dbReference>
<dbReference type="NCBIfam" id="TIGR00464">
    <property type="entry name" value="gltX_bact"/>
    <property type="match status" value="1"/>
</dbReference>
<dbReference type="GO" id="GO:0008270">
    <property type="term" value="F:zinc ion binding"/>
    <property type="evidence" value="ECO:0007669"/>
    <property type="project" value="InterPro"/>
</dbReference>
<organism evidence="10 11">
    <name type="scientific">Candidatus Omnitrophus magneticus</name>
    <dbReference type="NCBI Taxonomy" id="1609969"/>
    <lineage>
        <taxon>Bacteria</taxon>
        <taxon>Pseudomonadati</taxon>
        <taxon>Candidatus Omnitrophota</taxon>
        <taxon>Candidatus Omnitrophus</taxon>
    </lineage>
</organism>
<dbReference type="InterPro" id="IPR008925">
    <property type="entry name" value="aa_tRNA-synth_I_cd-bd_sf"/>
</dbReference>
<dbReference type="CDD" id="cd00808">
    <property type="entry name" value="GluRS_core"/>
    <property type="match status" value="1"/>
</dbReference>
<dbReference type="Proteomes" id="UP000033428">
    <property type="component" value="Unassembled WGS sequence"/>
</dbReference>
<keyword evidence="11" id="KW-1185">Reference proteome</keyword>
<sequence>MVRVRFAPSPTGFLHLGSARTALFNWLYARHTGGKFLLRIEDTDQVRSEKRFLAEILEDLKWLGLDWDEEIVYQSNRFDVYRETAEKLIEKGLAYREGTAVIFKVEKSRVIEIDDAVHGKIVFNTDEIKDQVMIKSDGSPTYNFCCVIDDSWLEITHIIRGDDHISNTPKQIIFYEALGQKPPVFAHIPLMMGMDGAKLSKRHGAVSVEEYKKEGFLSEALANYLMLLGWASPDGKEIIPLKEAIEKFDIKNLSGVQARFDTQKFRWINSEYIMKKPIEELLPLYKKSLVEMGVNENGIDELKLKKLLELYRVRGKTVSEISSMTYCFFKDDYPVDEIAFNKYMLDDENKKILAEFSKVLEPINDFLASNIEQVCREFAGVRNLKASKIIHPTRVAISGRTEGAGLFEMMEIFGKEKVIERLLKYSS</sequence>
<evidence type="ECO:0000256" key="5">
    <source>
        <dbReference type="ARBA" id="ARBA00022917"/>
    </source>
</evidence>
<feature type="domain" description="Glutamyl/glutaminyl-tRNA synthetase class Ib catalytic" evidence="8">
    <location>
        <begin position="101"/>
        <end position="267"/>
    </location>
</feature>
<feature type="domain" description="Glutamyl/glutaminyl-tRNA synthetase class Ib catalytic" evidence="8">
    <location>
        <begin position="1"/>
        <end position="97"/>
    </location>
</feature>
<evidence type="ECO:0000256" key="7">
    <source>
        <dbReference type="HAMAP-Rule" id="MF_00022"/>
    </source>
</evidence>
<keyword evidence="5 7" id="KW-0648">Protein biosynthesis</keyword>
<keyword evidence="3 7" id="KW-0547">Nucleotide-binding</keyword>
<dbReference type="InterPro" id="IPR014729">
    <property type="entry name" value="Rossmann-like_a/b/a_fold"/>
</dbReference>
<evidence type="ECO:0000256" key="2">
    <source>
        <dbReference type="ARBA" id="ARBA00022598"/>
    </source>
</evidence>
<evidence type="ECO:0000256" key="4">
    <source>
        <dbReference type="ARBA" id="ARBA00022840"/>
    </source>
</evidence>
<dbReference type="Gene3D" id="1.10.10.350">
    <property type="match status" value="1"/>
</dbReference>
<dbReference type="GO" id="GO:0004818">
    <property type="term" value="F:glutamate-tRNA ligase activity"/>
    <property type="evidence" value="ECO:0007669"/>
    <property type="project" value="UniProtKB-UniRule"/>
</dbReference>
<comment type="similarity">
    <text evidence="1 7">Belongs to the class-I aminoacyl-tRNA synthetase family. Glutamate--tRNA ligase type 1 subfamily.</text>
</comment>
<dbReference type="Gene3D" id="3.40.50.620">
    <property type="entry name" value="HUPs"/>
    <property type="match status" value="2"/>
</dbReference>
<dbReference type="EC" id="6.1.1.17" evidence="7"/>
<dbReference type="PANTHER" id="PTHR43311">
    <property type="entry name" value="GLUTAMATE--TRNA LIGASE"/>
    <property type="match status" value="1"/>
</dbReference>
<comment type="caution">
    <text evidence="10">The sequence shown here is derived from an EMBL/GenBank/DDBJ whole genome shotgun (WGS) entry which is preliminary data.</text>
</comment>